<dbReference type="Gene3D" id="2.40.70.10">
    <property type="entry name" value="Acid Proteases"/>
    <property type="match status" value="1"/>
</dbReference>
<evidence type="ECO:0000313" key="2">
    <source>
        <dbReference type="EMBL" id="KAA3466126.1"/>
    </source>
</evidence>
<evidence type="ECO:0000313" key="3">
    <source>
        <dbReference type="Proteomes" id="UP000325315"/>
    </source>
</evidence>
<gene>
    <name evidence="2" type="ORF">EPI10_001241</name>
</gene>
<dbReference type="EMBL" id="SMMG02000007">
    <property type="protein sequence ID" value="KAA3466126.1"/>
    <property type="molecule type" value="Genomic_DNA"/>
</dbReference>
<dbReference type="PANTHER" id="PTHR15503">
    <property type="entry name" value="LDOC1 RELATED"/>
    <property type="match status" value="1"/>
</dbReference>
<protein>
    <submittedName>
        <fullName evidence="2">Gag-Pol polyprotein</fullName>
    </submittedName>
</protein>
<keyword evidence="3" id="KW-1185">Reference proteome</keyword>
<dbReference type="AlphaFoldDB" id="A0A5B6VAW2"/>
<dbReference type="PANTHER" id="PTHR15503:SF45">
    <property type="entry name" value="RNA-DIRECTED DNA POLYMERASE HOMOLOG"/>
    <property type="match status" value="1"/>
</dbReference>
<dbReference type="OrthoDB" id="786726at2759"/>
<feature type="compositionally biased region" description="Polar residues" evidence="1">
    <location>
        <begin position="118"/>
        <end position="131"/>
    </location>
</feature>
<organism evidence="2 3">
    <name type="scientific">Gossypium australe</name>
    <dbReference type="NCBI Taxonomy" id="47621"/>
    <lineage>
        <taxon>Eukaryota</taxon>
        <taxon>Viridiplantae</taxon>
        <taxon>Streptophyta</taxon>
        <taxon>Embryophyta</taxon>
        <taxon>Tracheophyta</taxon>
        <taxon>Spermatophyta</taxon>
        <taxon>Magnoliopsida</taxon>
        <taxon>eudicotyledons</taxon>
        <taxon>Gunneridae</taxon>
        <taxon>Pentapetalae</taxon>
        <taxon>rosids</taxon>
        <taxon>malvids</taxon>
        <taxon>Malvales</taxon>
        <taxon>Malvaceae</taxon>
        <taxon>Malvoideae</taxon>
        <taxon>Gossypium</taxon>
    </lineage>
</organism>
<dbReference type="CDD" id="cd00303">
    <property type="entry name" value="retropepsin_like"/>
    <property type="match status" value="1"/>
</dbReference>
<dbReference type="Proteomes" id="UP000325315">
    <property type="component" value="Unassembled WGS sequence"/>
</dbReference>
<name>A0A5B6VAW2_9ROSI</name>
<comment type="caution">
    <text evidence="2">The sequence shown here is derived from an EMBL/GenBank/DDBJ whole genome shotgun (WGS) entry which is preliminary data.</text>
</comment>
<dbReference type="InterPro" id="IPR021109">
    <property type="entry name" value="Peptidase_aspartic_dom_sf"/>
</dbReference>
<dbReference type="Pfam" id="PF08284">
    <property type="entry name" value="RVP_2"/>
    <property type="match status" value="1"/>
</dbReference>
<evidence type="ECO:0000256" key="1">
    <source>
        <dbReference type="SAM" id="MobiDB-lite"/>
    </source>
</evidence>
<reference evidence="3" key="1">
    <citation type="journal article" date="2019" name="Plant Biotechnol. J.">
        <title>Genome sequencing of the Australian wild diploid species Gossypium australe highlights disease resistance and delayed gland morphogenesis.</title>
        <authorList>
            <person name="Cai Y."/>
            <person name="Cai X."/>
            <person name="Wang Q."/>
            <person name="Wang P."/>
            <person name="Zhang Y."/>
            <person name="Cai C."/>
            <person name="Xu Y."/>
            <person name="Wang K."/>
            <person name="Zhou Z."/>
            <person name="Wang C."/>
            <person name="Geng S."/>
            <person name="Li B."/>
            <person name="Dong Q."/>
            <person name="Hou Y."/>
            <person name="Wang H."/>
            <person name="Ai P."/>
            <person name="Liu Z."/>
            <person name="Yi F."/>
            <person name="Sun M."/>
            <person name="An G."/>
            <person name="Cheng J."/>
            <person name="Zhang Y."/>
            <person name="Shi Q."/>
            <person name="Xie Y."/>
            <person name="Shi X."/>
            <person name="Chang Y."/>
            <person name="Huang F."/>
            <person name="Chen Y."/>
            <person name="Hong S."/>
            <person name="Mi L."/>
            <person name="Sun Q."/>
            <person name="Zhang L."/>
            <person name="Zhou B."/>
            <person name="Peng R."/>
            <person name="Zhang X."/>
            <person name="Liu F."/>
        </authorList>
    </citation>
    <scope>NUCLEOTIDE SEQUENCE [LARGE SCALE GENOMIC DNA]</scope>
    <source>
        <strain evidence="3">cv. PA1801</strain>
    </source>
</reference>
<feature type="region of interest" description="Disordered" evidence="1">
    <location>
        <begin position="184"/>
        <end position="209"/>
    </location>
</feature>
<accession>A0A5B6VAW2</accession>
<dbReference type="InterPro" id="IPR032567">
    <property type="entry name" value="RTL1-rel"/>
</dbReference>
<proteinExistence type="predicted"/>
<sequence>MLLGNFSKRNSKRISEYEREFVQLSKYARECIPTEVAMCKRFEEGLNEDVKLLVEIVELKEFVVLVDRAHKAEELNKEKRQAKIFIGETQSSASKKSKKYLDHSVSSVGYFGNDRGYQRSNPRSPTPSVASARSVGNPKPRCKHCNKFHFGEYHMRSGVCYRCDFFNHYLKVCQERIEKDIVRTLKPSNPTSRGRPPCNPSNICDSQGARKDSTANLKHELQPEHMLYVHVRMLLHLISTHSYICTNLVFVKNLPVEFTEFVVKVSNPFSQYVMVDTICKNCPLMVRGYCFLSNLMLFPFDEFDVILGIDWLTQHDAVVICKHKYIVLKF</sequence>
<feature type="region of interest" description="Disordered" evidence="1">
    <location>
        <begin position="112"/>
        <end position="138"/>
    </location>
</feature>